<dbReference type="Proteomes" id="UP000319859">
    <property type="component" value="Unassembled WGS sequence"/>
</dbReference>
<accession>A0A560FGE1</accession>
<dbReference type="PROSITE" id="PS51257">
    <property type="entry name" value="PROKAR_LIPOPROTEIN"/>
    <property type="match status" value="1"/>
</dbReference>
<comment type="caution">
    <text evidence="1">The sequence shown here is derived from an EMBL/GenBank/DDBJ whole genome shotgun (WGS) entry which is preliminary data.</text>
</comment>
<protein>
    <submittedName>
        <fullName evidence="1">Uncharacterized protein</fullName>
    </submittedName>
</protein>
<dbReference type="AlphaFoldDB" id="A0A560FGE1"/>
<reference evidence="1 2" key="1">
    <citation type="submission" date="2019-06" db="EMBL/GenBank/DDBJ databases">
        <title>Genomic Encyclopedia of Type Strains, Phase IV (KMG-V): Genome sequencing to study the core and pangenomes of soil and plant-associated prokaryotes.</title>
        <authorList>
            <person name="Whitman W."/>
        </authorList>
    </citation>
    <scope>NUCLEOTIDE SEQUENCE [LARGE SCALE GENOMIC DNA]</scope>
    <source>
        <strain evidence="1 2">BR 11880</strain>
    </source>
</reference>
<gene>
    <name evidence="1" type="ORF">FBZ89_10675</name>
</gene>
<organism evidence="1 2">
    <name type="scientific">Nitrospirillum amazonense</name>
    <dbReference type="NCBI Taxonomy" id="28077"/>
    <lineage>
        <taxon>Bacteria</taxon>
        <taxon>Pseudomonadati</taxon>
        <taxon>Pseudomonadota</taxon>
        <taxon>Alphaproteobacteria</taxon>
        <taxon>Rhodospirillales</taxon>
        <taxon>Azospirillaceae</taxon>
        <taxon>Nitrospirillum</taxon>
    </lineage>
</organism>
<evidence type="ECO:0000313" key="2">
    <source>
        <dbReference type="Proteomes" id="UP000319859"/>
    </source>
</evidence>
<dbReference type="EMBL" id="VITN01000006">
    <property type="protein sequence ID" value="TWB20676.1"/>
    <property type="molecule type" value="Genomic_DNA"/>
</dbReference>
<name>A0A560FGE1_9PROT</name>
<sequence length="296" mass="32855">MQYRMAVVGLSLALAGCGSPPPPPPFTFPPPPRADAVVSIAPPRQAPTGLQLRDAQTAYGEPEEIKPQDAQLLEVRRHQGLIQSGQETMACMNVPAARCLASLATIARVRMFPRPEQTLFGDTPPDLTGRPGLAASIELDVLTNGSSTHKGPAKGTNYGVSLIVDEGTERNVQSIRITMVDAQVMLFGARTEEEFDRYQIYDLFRLIFARTCPGLDRKKLYEFLYLDVFDSYNVGASASRPTANHVPGGFCGYAVYKEVEVRKIKLNRQERYWAEKHWRPLSEISEYIVVKQLGNK</sequence>
<proteinExistence type="predicted"/>
<evidence type="ECO:0000313" key="1">
    <source>
        <dbReference type="EMBL" id="TWB20676.1"/>
    </source>
</evidence>